<feature type="compositionally biased region" description="Low complexity" evidence="1">
    <location>
        <begin position="414"/>
        <end position="424"/>
    </location>
</feature>
<keyword evidence="3" id="KW-1185">Reference proteome</keyword>
<dbReference type="EMBL" id="JARBHB010000014">
    <property type="protein sequence ID" value="KAJ8868582.1"/>
    <property type="molecule type" value="Genomic_DNA"/>
</dbReference>
<evidence type="ECO:0000256" key="1">
    <source>
        <dbReference type="SAM" id="MobiDB-lite"/>
    </source>
</evidence>
<feature type="region of interest" description="Disordered" evidence="1">
    <location>
        <begin position="398"/>
        <end position="467"/>
    </location>
</feature>
<comment type="caution">
    <text evidence="2">The sequence shown here is derived from an EMBL/GenBank/DDBJ whole genome shotgun (WGS) entry which is preliminary data.</text>
</comment>
<protein>
    <submittedName>
        <fullName evidence="2">Uncharacterized protein</fullName>
    </submittedName>
</protein>
<feature type="compositionally biased region" description="Basic and acidic residues" evidence="1">
    <location>
        <begin position="398"/>
        <end position="412"/>
    </location>
</feature>
<sequence length="467" mass="52119">MAERLACSPPTEANRVQYPAESLPDFFMFPLPFHSDTEKPSSALKISLLYRRARSMFYSDCKTRADTSCGDLTSTRTPALRKTPYNCRSTRNYVGRLLTSEEWSLTCQWSRCASPQCEIQSRCVPTCLLAAPILARPERGQQIYTTMFALRGANRTWHLHLRDPLSLPPLWLYRPRKWGGGFAPKQDESIRTERTWVKLSLQHEAGEYPGKVELLQGLRNLGSNCEWTIPRSGGRTDSRGSVLAMASSFKRMVTSEHDVRVWPRCWASLINTFKLLALTSSDLLGGGGGAADERLACSPPTKANRVRSPGAGSLPDSRMWELMPDDATGWRVFSGISHFPHHSILTSPHSGSQDVAVKSHPNLFTHSLLTYFIARIGSTWLGSLYSGRKDTNFRRKVDSKQGFEKCPDKHEQPSSVKESLSTSSENVHENQKNNIAGAAVAERLARSPPTKANRAQSPAGSPDLRKW</sequence>
<evidence type="ECO:0000313" key="3">
    <source>
        <dbReference type="Proteomes" id="UP001159363"/>
    </source>
</evidence>
<accession>A0ABQ9G822</accession>
<dbReference type="Proteomes" id="UP001159363">
    <property type="component" value="Chromosome 13"/>
</dbReference>
<proteinExistence type="predicted"/>
<reference evidence="2 3" key="1">
    <citation type="submission" date="2023-02" db="EMBL/GenBank/DDBJ databases">
        <title>LHISI_Scaffold_Assembly.</title>
        <authorList>
            <person name="Stuart O.P."/>
            <person name="Cleave R."/>
            <person name="Magrath M.J.L."/>
            <person name="Mikheyev A.S."/>
        </authorList>
    </citation>
    <scope>NUCLEOTIDE SEQUENCE [LARGE SCALE GENOMIC DNA]</scope>
    <source>
        <strain evidence="2">Daus_M_001</strain>
        <tissue evidence="2">Leg muscle</tissue>
    </source>
</reference>
<gene>
    <name evidence="2" type="ORF">PR048_030120</name>
</gene>
<name>A0ABQ9G822_9NEOP</name>
<evidence type="ECO:0000313" key="2">
    <source>
        <dbReference type="EMBL" id="KAJ8868582.1"/>
    </source>
</evidence>
<organism evidence="2 3">
    <name type="scientific">Dryococelus australis</name>
    <dbReference type="NCBI Taxonomy" id="614101"/>
    <lineage>
        <taxon>Eukaryota</taxon>
        <taxon>Metazoa</taxon>
        <taxon>Ecdysozoa</taxon>
        <taxon>Arthropoda</taxon>
        <taxon>Hexapoda</taxon>
        <taxon>Insecta</taxon>
        <taxon>Pterygota</taxon>
        <taxon>Neoptera</taxon>
        <taxon>Polyneoptera</taxon>
        <taxon>Phasmatodea</taxon>
        <taxon>Verophasmatodea</taxon>
        <taxon>Anareolatae</taxon>
        <taxon>Phasmatidae</taxon>
        <taxon>Eurycanthinae</taxon>
        <taxon>Dryococelus</taxon>
    </lineage>
</organism>